<dbReference type="PANTHER" id="PTHR11629:SF63">
    <property type="entry name" value="V-TYPE PROTON ATPASE SUBUNIT A"/>
    <property type="match status" value="1"/>
</dbReference>
<organism evidence="9">
    <name type="scientific">marine sediment metagenome</name>
    <dbReference type="NCBI Taxonomy" id="412755"/>
    <lineage>
        <taxon>unclassified sequences</taxon>
        <taxon>metagenomes</taxon>
        <taxon>ecological metagenomes</taxon>
    </lineage>
</organism>
<dbReference type="GO" id="GO:0016471">
    <property type="term" value="C:vacuolar proton-transporting V-type ATPase complex"/>
    <property type="evidence" value="ECO:0007669"/>
    <property type="project" value="TreeGrafter"/>
</dbReference>
<dbReference type="Pfam" id="PF01496">
    <property type="entry name" value="V_ATPase_I"/>
    <property type="match status" value="1"/>
</dbReference>
<dbReference type="AlphaFoldDB" id="X1C8T8"/>
<dbReference type="GO" id="GO:0051117">
    <property type="term" value="F:ATPase binding"/>
    <property type="evidence" value="ECO:0007669"/>
    <property type="project" value="TreeGrafter"/>
</dbReference>
<evidence type="ECO:0000256" key="2">
    <source>
        <dbReference type="ARBA" id="ARBA00009904"/>
    </source>
</evidence>
<keyword evidence="6" id="KW-0406">Ion transport</keyword>
<reference evidence="9" key="1">
    <citation type="journal article" date="2014" name="Front. Microbiol.">
        <title>High frequency of phylogenetically diverse reductive dehalogenase-homologous genes in deep subseafloor sedimentary metagenomes.</title>
        <authorList>
            <person name="Kawai M."/>
            <person name="Futagami T."/>
            <person name="Toyoda A."/>
            <person name="Takaki Y."/>
            <person name="Nishi S."/>
            <person name="Hori S."/>
            <person name="Arai W."/>
            <person name="Tsubouchi T."/>
            <person name="Morono Y."/>
            <person name="Uchiyama I."/>
            <person name="Ito T."/>
            <person name="Fujiyama A."/>
            <person name="Inagaki F."/>
            <person name="Takami H."/>
        </authorList>
    </citation>
    <scope>NUCLEOTIDE SEQUENCE</scope>
    <source>
        <strain evidence="9">Expedition CK06-06</strain>
    </source>
</reference>
<proteinExistence type="inferred from homology"/>
<dbReference type="EMBL" id="BART01010617">
    <property type="protein sequence ID" value="GAG89707.1"/>
    <property type="molecule type" value="Genomic_DNA"/>
</dbReference>
<dbReference type="GO" id="GO:0046961">
    <property type="term" value="F:proton-transporting ATPase activity, rotational mechanism"/>
    <property type="evidence" value="ECO:0007669"/>
    <property type="project" value="InterPro"/>
</dbReference>
<dbReference type="GO" id="GO:0007035">
    <property type="term" value="P:vacuolar acidification"/>
    <property type="evidence" value="ECO:0007669"/>
    <property type="project" value="TreeGrafter"/>
</dbReference>
<name>X1C8T8_9ZZZZ</name>
<feature type="transmembrane region" description="Helical" evidence="8">
    <location>
        <begin position="57"/>
        <end position="80"/>
    </location>
</feature>
<keyword evidence="5 8" id="KW-1133">Transmembrane helix</keyword>
<keyword evidence="3" id="KW-0813">Transport</keyword>
<evidence type="ECO:0000256" key="1">
    <source>
        <dbReference type="ARBA" id="ARBA00004141"/>
    </source>
</evidence>
<comment type="subcellular location">
    <subcellularLocation>
        <location evidence="1">Membrane</location>
        <topology evidence="1">Multi-pass membrane protein</topology>
    </subcellularLocation>
</comment>
<evidence type="ECO:0000256" key="4">
    <source>
        <dbReference type="ARBA" id="ARBA00022692"/>
    </source>
</evidence>
<sequence>PANYYIEEGFGVIETLLSIISNTLSFIRVGAFALNHVGLYIAFATMARMMTTSWGSLAILVLGNIIIIALEGLIVFIQALRLEYYELFTKYYRGDGIEYVPAKMEIISSTGKRISLFHKKSIFCNIGNIYLYNIINLKWGS</sequence>
<evidence type="ECO:0000256" key="8">
    <source>
        <dbReference type="SAM" id="Phobius"/>
    </source>
</evidence>
<evidence type="ECO:0000313" key="9">
    <source>
        <dbReference type="EMBL" id="GAG89707.1"/>
    </source>
</evidence>
<protein>
    <recommendedName>
        <fullName evidence="10">V-type ATP synthase subunit I</fullName>
    </recommendedName>
</protein>
<evidence type="ECO:0008006" key="10">
    <source>
        <dbReference type="Google" id="ProtNLM"/>
    </source>
</evidence>
<keyword evidence="4 8" id="KW-0812">Transmembrane</keyword>
<keyword evidence="7 8" id="KW-0472">Membrane</keyword>
<evidence type="ECO:0000256" key="6">
    <source>
        <dbReference type="ARBA" id="ARBA00023065"/>
    </source>
</evidence>
<evidence type="ECO:0000256" key="7">
    <source>
        <dbReference type="ARBA" id="ARBA00023136"/>
    </source>
</evidence>
<gene>
    <name evidence="9" type="ORF">S01H4_23004</name>
</gene>
<dbReference type="InterPro" id="IPR002490">
    <property type="entry name" value="V-ATPase_116kDa_su"/>
</dbReference>
<comment type="caution">
    <text evidence="9">The sequence shown here is derived from an EMBL/GenBank/DDBJ whole genome shotgun (WGS) entry which is preliminary data.</text>
</comment>
<dbReference type="PANTHER" id="PTHR11629">
    <property type="entry name" value="VACUOLAR PROTON ATPASES"/>
    <property type="match status" value="1"/>
</dbReference>
<feature type="non-terminal residue" evidence="9">
    <location>
        <position position="1"/>
    </location>
</feature>
<comment type="similarity">
    <text evidence="2">Belongs to the V-ATPase 116 kDa subunit family.</text>
</comment>
<evidence type="ECO:0000256" key="5">
    <source>
        <dbReference type="ARBA" id="ARBA00022989"/>
    </source>
</evidence>
<accession>X1C8T8</accession>
<evidence type="ECO:0000256" key="3">
    <source>
        <dbReference type="ARBA" id="ARBA00022448"/>
    </source>
</evidence>
<dbReference type="GO" id="GO:0033179">
    <property type="term" value="C:proton-transporting V-type ATPase, V0 domain"/>
    <property type="evidence" value="ECO:0007669"/>
    <property type="project" value="InterPro"/>
</dbReference>